<comment type="caution">
    <text evidence="1">The sequence shown here is derived from an EMBL/GenBank/DDBJ whole genome shotgun (WGS) entry which is preliminary data.</text>
</comment>
<dbReference type="CDD" id="cd16021">
    <property type="entry name" value="ALP_like"/>
    <property type="match status" value="1"/>
</dbReference>
<dbReference type="InterPro" id="IPR004245">
    <property type="entry name" value="DUF229"/>
</dbReference>
<dbReference type="Pfam" id="PF02995">
    <property type="entry name" value="DUF229"/>
    <property type="match status" value="1"/>
</dbReference>
<reference evidence="1" key="1">
    <citation type="journal article" date="2021" name="Mol. Ecol. Resour.">
        <title>Apolygus lucorum genome provides insights into omnivorousness and mesophyll feeding.</title>
        <authorList>
            <person name="Liu Y."/>
            <person name="Liu H."/>
            <person name="Wang H."/>
            <person name="Huang T."/>
            <person name="Liu B."/>
            <person name="Yang B."/>
            <person name="Yin L."/>
            <person name="Li B."/>
            <person name="Zhang Y."/>
            <person name="Zhang S."/>
            <person name="Jiang F."/>
            <person name="Zhang X."/>
            <person name="Ren Y."/>
            <person name="Wang B."/>
            <person name="Wang S."/>
            <person name="Lu Y."/>
            <person name="Wu K."/>
            <person name="Fan W."/>
            <person name="Wang G."/>
        </authorList>
    </citation>
    <scope>NUCLEOTIDE SEQUENCE</scope>
    <source>
        <strain evidence="1">12Hb</strain>
    </source>
</reference>
<dbReference type="Gene3D" id="3.40.720.10">
    <property type="entry name" value="Alkaline Phosphatase, subunit A"/>
    <property type="match status" value="1"/>
</dbReference>
<gene>
    <name evidence="1" type="ORF">GE061_006835</name>
</gene>
<dbReference type="PANTHER" id="PTHR10974:SF1">
    <property type="entry name" value="FI08016P-RELATED"/>
    <property type="match status" value="1"/>
</dbReference>
<keyword evidence="2" id="KW-1185">Reference proteome</keyword>
<dbReference type="AlphaFoldDB" id="A0A6A4IPR0"/>
<protein>
    <submittedName>
        <fullName evidence="1">Uncharacterized protein</fullName>
    </submittedName>
</protein>
<dbReference type="PANTHER" id="PTHR10974">
    <property type="entry name" value="FI08016P-RELATED"/>
    <property type="match status" value="1"/>
</dbReference>
<evidence type="ECO:0000313" key="1">
    <source>
        <dbReference type="EMBL" id="KAF6198812.1"/>
    </source>
</evidence>
<dbReference type="SUPFAM" id="SSF53649">
    <property type="entry name" value="Alkaline phosphatase-like"/>
    <property type="match status" value="1"/>
</dbReference>
<dbReference type="GO" id="GO:0005615">
    <property type="term" value="C:extracellular space"/>
    <property type="evidence" value="ECO:0007669"/>
    <property type="project" value="TreeGrafter"/>
</dbReference>
<dbReference type="FunFam" id="3.40.720.10:FF:000017">
    <property type="entry name" value="Predicted protein"/>
    <property type="match status" value="1"/>
</dbReference>
<dbReference type="InterPro" id="IPR017850">
    <property type="entry name" value="Alkaline_phosphatase_core_sf"/>
</dbReference>
<name>A0A6A4IPR0_APOLU</name>
<sequence>MTIWKMLRKKKTYQKLLVFVLFLCATIFIAQYFRNSWKAAAERERFKCITLEYLGGADYGSDDRDPTVSCRFPLPSPLEDDVMAFFDQATPLRCPSIKNSYWAEIDRGTLKINSSAFQPSRWYTCRYSEISRPDGDSDVIYGPFHDLVGPVVPESDFVYVECNNFMGYPLYQDFLAYAQRNKTIRKYEREDELSIAMIGIDSMSRMNFIRQMPKSYEYLQKELEAVTLLGFNKVGRNTFPNVIAMLTGNPPPIVKDNNYGHFESFRFIWDEFEDAGAVTTYAEDWPTNNMFEVWGDGLKRQPTHHYLHTFYRAFHDSFLRKLSVIGCIGERLLHQSHLSYLLSVLRVYADSPSFLFSLHNGLSHDEFNTPQLLDADFKDFLKSARDEGLLDRTVLVVFGDHGQRIDDVRMTKGGRVEDMMPLVSVVLPKNARPEWASALLRNRNRLVSSYDFYPTFLDILSTLTSSNSSFVESAKNSSIGRSFFSDIPKNRSCEDANIEDWFCTCEEHSTPRRFGTIQRNDVVCRQTAYAWVKKMNTEIIDKSKCAEISVKWINGCEEIQTPTSNHTRKFRTDFTTTPGDAFFEASAEWSINATSRSLIALRSIARNNKYGDQSYCIEAKDTILREICYCL</sequence>
<proteinExistence type="predicted"/>
<accession>A0A6A4IPR0</accession>
<dbReference type="OrthoDB" id="413313at2759"/>
<evidence type="ECO:0000313" key="2">
    <source>
        <dbReference type="Proteomes" id="UP000466442"/>
    </source>
</evidence>
<dbReference type="Proteomes" id="UP000466442">
    <property type="component" value="Unassembled WGS sequence"/>
</dbReference>
<organism evidence="1 2">
    <name type="scientific">Apolygus lucorum</name>
    <name type="common">Small green plant bug</name>
    <name type="synonym">Lygocoris lucorum</name>
    <dbReference type="NCBI Taxonomy" id="248454"/>
    <lineage>
        <taxon>Eukaryota</taxon>
        <taxon>Metazoa</taxon>
        <taxon>Ecdysozoa</taxon>
        <taxon>Arthropoda</taxon>
        <taxon>Hexapoda</taxon>
        <taxon>Insecta</taxon>
        <taxon>Pterygota</taxon>
        <taxon>Neoptera</taxon>
        <taxon>Paraneoptera</taxon>
        <taxon>Hemiptera</taxon>
        <taxon>Heteroptera</taxon>
        <taxon>Panheteroptera</taxon>
        <taxon>Cimicomorpha</taxon>
        <taxon>Miridae</taxon>
        <taxon>Mirini</taxon>
        <taxon>Apolygus</taxon>
    </lineage>
</organism>
<dbReference type="EMBL" id="WIXP02000015">
    <property type="protein sequence ID" value="KAF6198812.1"/>
    <property type="molecule type" value="Genomic_DNA"/>
</dbReference>